<sequence length="445" mass="49612">MTFTSRVSVVLLALLVAFAATIPRLRGSSIEADAHIGEFDDFLRKRAEDALQASLRAYNPDPEAVTDNFTRQVGKMLEGGNETRRQLKAGGCVATNPIDRCWRCDPNWAKNRKRLAKCARGFGRQTKGGMHGKYYVVVDPSDDNVQDPEPGTLRHAVIQQEPLWIIFDTSMVIKLNQELLINSDKTIDGRGVEVHIAYGAGLSIQFVQNVIIHNIKIHHIVPKNGGLVRDSTSHIGLRTRSDGDGISIFGSNHVWIDHVSLSKCSDGLIDAIMASTAITISNCKFNNHNDVILLGASDEHSEDAIMQVTVAFNRFGKGLVQRMPRCRWGFFHIVNNDYSQWQMYAIGGSAHPTIISQGNRFKASKNQFTKEVTKRDYAEKSQWMGWQWRSEGDKFLNGAFFVESGPPLKKSPFTGKNKLQFKPGSYAGRLTRYAGALKCREGKPC</sequence>
<dbReference type="Pfam" id="PF04431">
    <property type="entry name" value="Pec_lyase_N"/>
    <property type="match status" value="1"/>
</dbReference>
<keyword evidence="7 10" id="KW-0106">Calcium</keyword>
<dbReference type="OrthoDB" id="1637350at2759"/>
<keyword evidence="6 10" id="KW-0732">Signal</keyword>
<comment type="cofactor">
    <cofactor evidence="10">
        <name>Ca(2+)</name>
        <dbReference type="ChEBI" id="CHEBI:29108"/>
    </cofactor>
    <text evidence="10">Binds 1 Ca(2+) ion. Required for its activity.</text>
</comment>
<feature type="chain" id="PRO_5005104076" description="Pectate lyase" evidence="10">
    <location>
        <begin position="28"/>
        <end position="445"/>
    </location>
</feature>
<dbReference type="GO" id="GO:0030570">
    <property type="term" value="F:pectate lyase activity"/>
    <property type="evidence" value="ECO:0007669"/>
    <property type="project" value="UniProtKB-EC"/>
</dbReference>
<dbReference type="OMA" id="IHNIRIQ"/>
<dbReference type="SUPFAM" id="SSF51126">
    <property type="entry name" value="Pectin lyase-like"/>
    <property type="match status" value="1"/>
</dbReference>
<evidence type="ECO:0000259" key="11">
    <source>
        <dbReference type="SMART" id="SM00656"/>
    </source>
</evidence>
<dbReference type="InParanoid" id="A0A068TY67"/>
<reference evidence="13" key="1">
    <citation type="journal article" date="2014" name="Science">
        <title>The coffee genome provides insight into the convergent evolution of caffeine biosynthesis.</title>
        <authorList>
            <person name="Denoeud F."/>
            <person name="Carretero-Paulet L."/>
            <person name="Dereeper A."/>
            <person name="Droc G."/>
            <person name="Guyot R."/>
            <person name="Pietrella M."/>
            <person name="Zheng C."/>
            <person name="Alberti A."/>
            <person name="Anthony F."/>
            <person name="Aprea G."/>
            <person name="Aury J.M."/>
            <person name="Bento P."/>
            <person name="Bernard M."/>
            <person name="Bocs S."/>
            <person name="Campa C."/>
            <person name="Cenci A."/>
            <person name="Combes M.C."/>
            <person name="Crouzillat D."/>
            <person name="Da Silva C."/>
            <person name="Daddiego L."/>
            <person name="De Bellis F."/>
            <person name="Dussert S."/>
            <person name="Garsmeur O."/>
            <person name="Gayraud T."/>
            <person name="Guignon V."/>
            <person name="Jahn K."/>
            <person name="Jamilloux V."/>
            <person name="Joet T."/>
            <person name="Labadie K."/>
            <person name="Lan T."/>
            <person name="Leclercq J."/>
            <person name="Lepelley M."/>
            <person name="Leroy T."/>
            <person name="Li L.T."/>
            <person name="Librado P."/>
            <person name="Lopez L."/>
            <person name="Munoz A."/>
            <person name="Noel B."/>
            <person name="Pallavicini A."/>
            <person name="Perrotta G."/>
            <person name="Poncet V."/>
            <person name="Pot D."/>
            <person name="Priyono X."/>
            <person name="Rigoreau M."/>
            <person name="Rouard M."/>
            <person name="Rozas J."/>
            <person name="Tranchant-Dubreuil C."/>
            <person name="VanBuren R."/>
            <person name="Zhang Q."/>
            <person name="Andrade A.C."/>
            <person name="Argout X."/>
            <person name="Bertrand B."/>
            <person name="de Kochko A."/>
            <person name="Graziosi G."/>
            <person name="Henry R.J."/>
            <person name="Jayarama X."/>
            <person name="Ming R."/>
            <person name="Nagai C."/>
            <person name="Rounsley S."/>
            <person name="Sankoff D."/>
            <person name="Giuliano G."/>
            <person name="Albert V.A."/>
            <person name="Wincker P."/>
            <person name="Lashermes P."/>
        </authorList>
    </citation>
    <scope>NUCLEOTIDE SEQUENCE [LARGE SCALE GENOMIC DNA]</scope>
    <source>
        <strain evidence="13">cv. DH200-94</strain>
    </source>
</reference>
<dbReference type="InterPro" id="IPR011050">
    <property type="entry name" value="Pectin_lyase_fold/virulence"/>
</dbReference>
<comment type="similarity">
    <text evidence="3 10">Belongs to the polysaccharide lyase 1 family.</text>
</comment>
<dbReference type="GO" id="GO:0045490">
    <property type="term" value="P:pectin catabolic process"/>
    <property type="evidence" value="ECO:0007669"/>
    <property type="project" value="UniProtKB-UniPathway"/>
</dbReference>
<evidence type="ECO:0000256" key="10">
    <source>
        <dbReference type="RuleBase" id="RU361123"/>
    </source>
</evidence>
<proteinExistence type="inferred from homology"/>
<dbReference type="UniPathway" id="UPA00545">
    <property type="reaction ID" value="UER00824"/>
</dbReference>
<evidence type="ECO:0000256" key="1">
    <source>
        <dbReference type="ARBA" id="ARBA00000695"/>
    </source>
</evidence>
<keyword evidence="8" id="KW-0325">Glycoprotein</keyword>
<dbReference type="Gramene" id="CDP00293">
    <property type="protein sequence ID" value="CDP00293"/>
    <property type="gene ID" value="GSCOC_T00032184001"/>
</dbReference>
<dbReference type="PANTHER" id="PTHR31683:SF184">
    <property type="entry name" value="PECTATE LYASE"/>
    <property type="match status" value="1"/>
</dbReference>
<organism evidence="12 13">
    <name type="scientific">Coffea canephora</name>
    <name type="common">Robusta coffee</name>
    <dbReference type="NCBI Taxonomy" id="49390"/>
    <lineage>
        <taxon>Eukaryota</taxon>
        <taxon>Viridiplantae</taxon>
        <taxon>Streptophyta</taxon>
        <taxon>Embryophyta</taxon>
        <taxon>Tracheophyta</taxon>
        <taxon>Spermatophyta</taxon>
        <taxon>Magnoliopsida</taxon>
        <taxon>eudicotyledons</taxon>
        <taxon>Gunneridae</taxon>
        <taxon>Pentapetalae</taxon>
        <taxon>asterids</taxon>
        <taxon>lamiids</taxon>
        <taxon>Gentianales</taxon>
        <taxon>Rubiaceae</taxon>
        <taxon>Ixoroideae</taxon>
        <taxon>Gardenieae complex</taxon>
        <taxon>Bertiereae - Coffeeae clade</taxon>
        <taxon>Coffeeae</taxon>
        <taxon>Coffea</taxon>
    </lineage>
</organism>
<dbReference type="PRINTS" id="PR00807">
    <property type="entry name" value="AMBALLERGEN"/>
</dbReference>
<dbReference type="STRING" id="49390.A0A068TY67"/>
<dbReference type="InterPro" id="IPR002022">
    <property type="entry name" value="Pec_lyase"/>
</dbReference>
<evidence type="ECO:0000256" key="3">
    <source>
        <dbReference type="ARBA" id="ARBA00010980"/>
    </source>
</evidence>
<dbReference type="Proteomes" id="UP000295252">
    <property type="component" value="Chromosome III"/>
</dbReference>
<evidence type="ECO:0000256" key="2">
    <source>
        <dbReference type="ARBA" id="ARBA00005220"/>
    </source>
</evidence>
<evidence type="ECO:0000313" key="12">
    <source>
        <dbReference type="EMBL" id="CDP00293.1"/>
    </source>
</evidence>
<comment type="catalytic activity">
    <reaction evidence="1 10">
        <text>Eliminative cleavage of (1-&gt;4)-alpha-D-galacturonan to give oligosaccharides with 4-deoxy-alpha-D-galact-4-enuronosyl groups at their non-reducing ends.</text>
        <dbReference type="EC" id="4.2.2.2"/>
    </reaction>
</comment>
<evidence type="ECO:0000313" key="13">
    <source>
        <dbReference type="Proteomes" id="UP000295252"/>
    </source>
</evidence>
<dbReference type="GO" id="GO:0046872">
    <property type="term" value="F:metal ion binding"/>
    <property type="evidence" value="ECO:0007669"/>
    <property type="project" value="UniProtKB-KW"/>
</dbReference>
<evidence type="ECO:0000256" key="8">
    <source>
        <dbReference type="ARBA" id="ARBA00023180"/>
    </source>
</evidence>
<keyword evidence="13" id="KW-1185">Reference proteome</keyword>
<name>A0A068TY67_COFCA</name>
<keyword evidence="9 10" id="KW-0456">Lyase</keyword>
<evidence type="ECO:0000256" key="4">
    <source>
        <dbReference type="ARBA" id="ARBA00012272"/>
    </source>
</evidence>
<protein>
    <recommendedName>
        <fullName evidence="4 10">Pectate lyase</fullName>
        <ecNumber evidence="4 10">4.2.2.2</ecNumber>
    </recommendedName>
</protein>
<comment type="pathway">
    <text evidence="2 10">Glycan metabolism; pectin degradation; 2-dehydro-3-deoxy-D-gluconate from pectin: step 2/5.</text>
</comment>
<evidence type="ECO:0000256" key="9">
    <source>
        <dbReference type="ARBA" id="ARBA00023239"/>
    </source>
</evidence>
<dbReference type="Gene3D" id="2.160.20.10">
    <property type="entry name" value="Single-stranded right-handed beta-helix, Pectin lyase-like"/>
    <property type="match status" value="1"/>
</dbReference>
<dbReference type="InterPro" id="IPR045032">
    <property type="entry name" value="PEL"/>
</dbReference>
<dbReference type="InterPro" id="IPR007524">
    <property type="entry name" value="Pec_lyase_N"/>
</dbReference>
<keyword evidence="5 10" id="KW-0479">Metal-binding</keyword>
<dbReference type="EC" id="4.2.2.2" evidence="4 10"/>
<dbReference type="Pfam" id="PF00544">
    <property type="entry name" value="Pectate_lyase_4"/>
    <property type="match status" value="1"/>
</dbReference>
<evidence type="ECO:0000256" key="5">
    <source>
        <dbReference type="ARBA" id="ARBA00022723"/>
    </source>
</evidence>
<dbReference type="InterPro" id="IPR018082">
    <property type="entry name" value="AmbAllergen"/>
</dbReference>
<dbReference type="AlphaFoldDB" id="A0A068TY67"/>
<dbReference type="EMBL" id="HG739089">
    <property type="protein sequence ID" value="CDP00293.1"/>
    <property type="molecule type" value="Genomic_DNA"/>
</dbReference>
<evidence type="ECO:0000256" key="7">
    <source>
        <dbReference type="ARBA" id="ARBA00022837"/>
    </source>
</evidence>
<feature type="domain" description="Pectate lyase" evidence="11">
    <location>
        <begin position="170"/>
        <end position="367"/>
    </location>
</feature>
<accession>A0A068TY67</accession>
<gene>
    <name evidence="12" type="ORF">GSCOC_T00032184001</name>
</gene>
<dbReference type="InterPro" id="IPR012334">
    <property type="entry name" value="Pectin_lyas_fold"/>
</dbReference>
<feature type="signal peptide" evidence="10">
    <location>
        <begin position="1"/>
        <end position="27"/>
    </location>
</feature>
<evidence type="ECO:0000256" key="6">
    <source>
        <dbReference type="ARBA" id="ARBA00022729"/>
    </source>
</evidence>
<dbReference type="PhylomeDB" id="A0A068TY67"/>
<dbReference type="SMART" id="SM00656">
    <property type="entry name" value="Amb_all"/>
    <property type="match status" value="1"/>
</dbReference>
<dbReference type="PANTHER" id="PTHR31683">
    <property type="entry name" value="PECTATE LYASE 18-RELATED"/>
    <property type="match status" value="1"/>
</dbReference>